<reference evidence="6 7" key="1">
    <citation type="submission" date="2018-08" db="EMBL/GenBank/DDBJ databases">
        <title>Genome Sequence of Clavibacter michiganensis Subspecies type strains, and the Atypical Peach-Colored Strains Isolated from Tomato.</title>
        <authorList>
            <person name="Osdaghi E."/>
            <person name="Portier P."/>
            <person name="Briand M."/>
            <person name="Jacques M.-A."/>
        </authorList>
    </citation>
    <scope>NUCLEOTIDE SEQUENCE [LARGE SCALE GENOMIC DNA]</scope>
    <source>
        <strain evidence="6 7">CFBP 7493</strain>
    </source>
</reference>
<dbReference type="SUPFAM" id="SSF46689">
    <property type="entry name" value="Homeodomain-like"/>
    <property type="match status" value="1"/>
</dbReference>
<evidence type="ECO:0000256" key="1">
    <source>
        <dbReference type="ARBA" id="ARBA00023015"/>
    </source>
</evidence>
<feature type="compositionally biased region" description="Low complexity" evidence="4">
    <location>
        <begin position="14"/>
        <end position="25"/>
    </location>
</feature>
<dbReference type="PROSITE" id="PS00041">
    <property type="entry name" value="HTH_ARAC_FAMILY_1"/>
    <property type="match status" value="1"/>
</dbReference>
<dbReference type="Gene3D" id="1.10.10.60">
    <property type="entry name" value="Homeodomain-like"/>
    <property type="match status" value="1"/>
</dbReference>
<dbReference type="PANTHER" id="PTHR46796:SF12">
    <property type="entry name" value="HTH-TYPE DNA-BINDING TRANSCRIPTIONAL ACTIVATOR EUTR"/>
    <property type="match status" value="1"/>
</dbReference>
<protein>
    <submittedName>
        <fullName evidence="6">AraC family transcriptional regulator</fullName>
    </submittedName>
</protein>
<dbReference type="SMART" id="SM00342">
    <property type="entry name" value="HTH_ARAC"/>
    <property type="match status" value="1"/>
</dbReference>
<feature type="domain" description="HTH araC/xylS-type" evidence="5">
    <location>
        <begin position="296"/>
        <end position="397"/>
    </location>
</feature>
<dbReference type="Proteomes" id="UP000266298">
    <property type="component" value="Unassembled WGS sequence"/>
</dbReference>
<dbReference type="InterPro" id="IPR018062">
    <property type="entry name" value="HTH_AraC-typ_CS"/>
</dbReference>
<dbReference type="PANTHER" id="PTHR46796">
    <property type="entry name" value="HTH-TYPE TRANSCRIPTIONAL ACTIVATOR RHAS-RELATED"/>
    <property type="match status" value="1"/>
</dbReference>
<keyword evidence="1" id="KW-0805">Transcription regulation</keyword>
<dbReference type="InterPro" id="IPR018060">
    <property type="entry name" value="HTH_AraC"/>
</dbReference>
<dbReference type="PROSITE" id="PS01124">
    <property type="entry name" value="HTH_ARAC_FAMILY_2"/>
    <property type="match status" value="1"/>
</dbReference>
<evidence type="ECO:0000313" key="7">
    <source>
        <dbReference type="Proteomes" id="UP000266298"/>
    </source>
</evidence>
<dbReference type="GO" id="GO:0043565">
    <property type="term" value="F:sequence-specific DNA binding"/>
    <property type="evidence" value="ECO:0007669"/>
    <property type="project" value="InterPro"/>
</dbReference>
<feature type="compositionally biased region" description="Basic and acidic residues" evidence="4">
    <location>
        <begin position="64"/>
        <end position="74"/>
    </location>
</feature>
<name>A0A399NSA9_9MICO</name>
<comment type="caution">
    <text evidence="6">The sequence shown here is derived from an EMBL/GenBank/DDBJ whole genome shotgun (WGS) entry which is preliminary data.</text>
</comment>
<evidence type="ECO:0000256" key="4">
    <source>
        <dbReference type="SAM" id="MobiDB-lite"/>
    </source>
</evidence>
<evidence type="ECO:0000256" key="2">
    <source>
        <dbReference type="ARBA" id="ARBA00023125"/>
    </source>
</evidence>
<feature type="region of interest" description="Disordered" evidence="4">
    <location>
        <begin position="1"/>
        <end position="74"/>
    </location>
</feature>
<dbReference type="AlphaFoldDB" id="A0A399NSA9"/>
<proteinExistence type="predicted"/>
<dbReference type="Pfam" id="PF12833">
    <property type="entry name" value="HTH_18"/>
    <property type="match status" value="1"/>
</dbReference>
<sequence>MSTATAPDGRHRTASPLHALHALPASDDERAGDDAGQATPGRPGRQARPQDGHATVDTIAPHEGGARSDERTADLSDWAAEAPAPALRRGHMAGTDIDEAVARYGALFPGTDFRAAKGPGDFSYRYSFVGDENVTLRSSVFPAEHWGRIPVLPDYVVAWWREGSGAVDVGSHEVRSSGSRPFLLPSGRSFSFRSEPAVQNLVHIDATFLEETAAELHEGRSRPLVFDHTRPPSPEQTAAWRGAVGEASPVLQDATSSPLLRMQAGLLVARATLQLFPWHDVPFSAEMRAPRMSAVRAAIEYLHHHADRPITPADAARAAGISTRVLQLAVRRHEDTTPSALLRGIRLDRVHAELRDASPTATTVRAVAEQWGFGHLGRFAASYAERFGELPSATLRG</sequence>
<organism evidence="6 7">
    <name type="scientific">Clavibacter michiganensis</name>
    <dbReference type="NCBI Taxonomy" id="28447"/>
    <lineage>
        <taxon>Bacteria</taxon>
        <taxon>Bacillati</taxon>
        <taxon>Actinomycetota</taxon>
        <taxon>Actinomycetes</taxon>
        <taxon>Micrococcales</taxon>
        <taxon>Microbacteriaceae</taxon>
        <taxon>Clavibacter</taxon>
    </lineage>
</organism>
<evidence type="ECO:0000256" key="3">
    <source>
        <dbReference type="ARBA" id="ARBA00023163"/>
    </source>
</evidence>
<dbReference type="RefSeq" id="WP_043585927.1">
    <property type="nucleotide sequence ID" value="NZ_QWEC01000221.1"/>
</dbReference>
<dbReference type="InterPro" id="IPR050204">
    <property type="entry name" value="AraC_XylS_family_regulators"/>
</dbReference>
<dbReference type="InterPro" id="IPR009057">
    <property type="entry name" value="Homeodomain-like_sf"/>
</dbReference>
<accession>A0A399NSA9</accession>
<gene>
    <name evidence="6" type="ORF">DZF96_12320</name>
</gene>
<evidence type="ECO:0000313" key="6">
    <source>
        <dbReference type="EMBL" id="RII96199.1"/>
    </source>
</evidence>
<dbReference type="GO" id="GO:0003700">
    <property type="term" value="F:DNA-binding transcription factor activity"/>
    <property type="evidence" value="ECO:0007669"/>
    <property type="project" value="InterPro"/>
</dbReference>
<evidence type="ECO:0000259" key="5">
    <source>
        <dbReference type="PROSITE" id="PS01124"/>
    </source>
</evidence>
<dbReference type="EMBL" id="QWEC01000221">
    <property type="protein sequence ID" value="RII96199.1"/>
    <property type="molecule type" value="Genomic_DNA"/>
</dbReference>
<keyword evidence="2" id="KW-0238">DNA-binding</keyword>
<keyword evidence="3" id="KW-0804">Transcription</keyword>